<dbReference type="AlphaFoldDB" id="A0A496PMN8"/>
<keyword evidence="3" id="KW-1185">Reference proteome</keyword>
<name>A0A496PMN8_9MICC</name>
<accession>A0A496PMN8</accession>
<evidence type="ECO:0000256" key="1">
    <source>
        <dbReference type="SAM" id="MobiDB-lite"/>
    </source>
</evidence>
<organism evidence="2 3">
    <name type="scientific">Galactobacter caseinivorans</name>
    <dbReference type="NCBI Taxonomy" id="2676123"/>
    <lineage>
        <taxon>Bacteria</taxon>
        <taxon>Bacillati</taxon>
        <taxon>Actinomycetota</taxon>
        <taxon>Actinomycetes</taxon>
        <taxon>Micrococcales</taxon>
        <taxon>Micrococcaceae</taxon>
        <taxon>Galactobacter</taxon>
    </lineage>
</organism>
<gene>
    <name evidence="2" type="ORF">DWQ67_02905</name>
</gene>
<evidence type="ECO:0008006" key="4">
    <source>
        <dbReference type="Google" id="ProtNLM"/>
    </source>
</evidence>
<evidence type="ECO:0000313" key="3">
    <source>
        <dbReference type="Proteomes" id="UP000273119"/>
    </source>
</evidence>
<sequence>MFTIAFLTGAAERAAKSFAQALLAVVSVTGLTFGDIDWRVSLSAAGLTALASVLTSIVNPTFTAGTDQGIGIEQIGDTGTEIEAEVTEPDPVEVAPADDVPAKHPA</sequence>
<protein>
    <recommendedName>
        <fullName evidence="4">Holin</fullName>
    </recommendedName>
</protein>
<feature type="region of interest" description="Disordered" evidence="1">
    <location>
        <begin position="86"/>
        <end position="106"/>
    </location>
</feature>
<dbReference type="InterPro" id="IPR020109">
    <property type="entry name" value="Holin_r1t"/>
</dbReference>
<reference evidence="2 3" key="1">
    <citation type="submission" date="2018-07" db="EMBL/GenBank/DDBJ databases">
        <title>Arthrobacter sp. nov., isolated from raw cow's milk with high bacterial count.</title>
        <authorList>
            <person name="Hahne J."/>
            <person name="Isele D."/>
            <person name="Lipski A."/>
        </authorList>
    </citation>
    <scope>NUCLEOTIDE SEQUENCE [LARGE SCALE GENOMIC DNA]</scope>
    <source>
        <strain evidence="2 3">JZ R-183</strain>
    </source>
</reference>
<dbReference type="Proteomes" id="UP000273119">
    <property type="component" value="Unassembled WGS sequence"/>
</dbReference>
<evidence type="ECO:0000313" key="2">
    <source>
        <dbReference type="EMBL" id="RKW71795.1"/>
    </source>
</evidence>
<dbReference type="RefSeq" id="WP_121484058.1">
    <property type="nucleotide sequence ID" value="NZ_QQXL01000001.1"/>
</dbReference>
<proteinExistence type="predicted"/>
<dbReference type="EMBL" id="QQXL01000001">
    <property type="protein sequence ID" value="RKW71795.1"/>
    <property type="molecule type" value="Genomic_DNA"/>
</dbReference>
<dbReference type="Pfam" id="PF16945">
    <property type="entry name" value="Phage_r1t_holin"/>
    <property type="match status" value="1"/>
</dbReference>
<comment type="caution">
    <text evidence="2">The sequence shown here is derived from an EMBL/GenBank/DDBJ whole genome shotgun (WGS) entry which is preliminary data.</text>
</comment>